<reference evidence="1 2" key="1">
    <citation type="submission" date="2024-11" db="EMBL/GenBank/DDBJ databases">
        <title>Adaptive evolution of stress response genes in parasites aligns with host niche diversity.</title>
        <authorList>
            <person name="Hahn C."/>
            <person name="Resl P."/>
        </authorList>
    </citation>
    <scope>NUCLEOTIDE SEQUENCE [LARGE SCALE GENOMIC DNA]</scope>
    <source>
        <strain evidence="1">EGGRZ-B1_66</strain>
        <tissue evidence="1">Body</tissue>
    </source>
</reference>
<dbReference type="EMBL" id="JBJKFK010000474">
    <property type="protein sequence ID" value="KAL3316841.1"/>
    <property type="molecule type" value="Genomic_DNA"/>
</dbReference>
<organism evidence="1 2">
    <name type="scientific">Cichlidogyrus casuarinus</name>
    <dbReference type="NCBI Taxonomy" id="1844966"/>
    <lineage>
        <taxon>Eukaryota</taxon>
        <taxon>Metazoa</taxon>
        <taxon>Spiralia</taxon>
        <taxon>Lophotrochozoa</taxon>
        <taxon>Platyhelminthes</taxon>
        <taxon>Monogenea</taxon>
        <taxon>Monopisthocotylea</taxon>
        <taxon>Dactylogyridea</taxon>
        <taxon>Ancyrocephalidae</taxon>
        <taxon>Cichlidogyrus</taxon>
    </lineage>
</organism>
<accession>A0ABD2QDM7</accession>
<name>A0ABD2QDM7_9PLAT</name>
<evidence type="ECO:0000313" key="1">
    <source>
        <dbReference type="EMBL" id="KAL3316841.1"/>
    </source>
</evidence>
<dbReference type="AlphaFoldDB" id="A0ABD2QDM7"/>
<sequence length="69" mass="7606">MGQMPSLRELHLNANPSLGNLPAELSQCPRLTILNLEGCSLSELPRLIVDGGSAMIIYVSFYCFQFTCM</sequence>
<gene>
    <name evidence="1" type="ORF">Ciccas_004506</name>
</gene>
<proteinExistence type="predicted"/>
<comment type="caution">
    <text evidence="1">The sequence shown here is derived from an EMBL/GenBank/DDBJ whole genome shotgun (WGS) entry which is preliminary data.</text>
</comment>
<evidence type="ECO:0000313" key="2">
    <source>
        <dbReference type="Proteomes" id="UP001626550"/>
    </source>
</evidence>
<dbReference type="Proteomes" id="UP001626550">
    <property type="component" value="Unassembled WGS sequence"/>
</dbReference>
<dbReference type="InterPro" id="IPR032675">
    <property type="entry name" value="LRR_dom_sf"/>
</dbReference>
<dbReference type="Gene3D" id="3.80.10.10">
    <property type="entry name" value="Ribonuclease Inhibitor"/>
    <property type="match status" value="1"/>
</dbReference>
<dbReference type="Pfam" id="PF00560">
    <property type="entry name" value="LRR_1"/>
    <property type="match status" value="2"/>
</dbReference>
<keyword evidence="2" id="KW-1185">Reference proteome</keyword>
<dbReference type="SUPFAM" id="SSF52058">
    <property type="entry name" value="L domain-like"/>
    <property type="match status" value="1"/>
</dbReference>
<protein>
    <submittedName>
        <fullName evidence="1">Uncharacterized protein</fullName>
    </submittedName>
</protein>
<dbReference type="InterPro" id="IPR001611">
    <property type="entry name" value="Leu-rich_rpt"/>
</dbReference>